<feature type="transmembrane region" description="Helical" evidence="2">
    <location>
        <begin position="70"/>
        <end position="89"/>
    </location>
</feature>
<protein>
    <submittedName>
        <fullName evidence="3">Uncharacterized protein</fullName>
    </submittedName>
</protein>
<feature type="transmembrane region" description="Helical" evidence="2">
    <location>
        <begin position="38"/>
        <end position="58"/>
    </location>
</feature>
<sequence length="99" mass="10775">MNPPGHPLKDRAATGPVSKEAKVPGVKGHRDPSKLRDAALILPIAGILLLMPPILSLFETDDPDAGGPPVAIYVFGVWALLICCSFWLSRRLYRDSDDR</sequence>
<keyword evidence="2" id="KW-0472">Membrane</keyword>
<evidence type="ECO:0000313" key="3">
    <source>
        <dbReference type="EMBL" id="NMM43299.1"/>
    </source>
</evidence>
<comment type="caution">
    <text evidence="3">The sequence shown here is derived from an EMBL/GenBank/DDBJ whole genome shotgun (WGS) entry which is preliminary data.</text>
</comment>
<keyword evidence="2" id="KW-0812">Transmembrane</keyword>
<evidence type="ECO:0000313" key="4">
    <source>
        <dbReference type="Proteomes" id="UP000539372"/>
    </source>
</evidence>
<dbReference type="RefSeq" id="WP_169623586.1">
    <property type="nucleotide sequence ID" value="NZ_JABBNT010000001.1"/>
</dbReference>
<dbReference type="Proteomes" id="UP000539372">
    <property type="component" value="Unassembled WGS sequence"/>
</dbReference>
<accession>A0A7Y0HFI1</accession>
<evidence type="ECO:0000256" key="2">
    <source>
        <dbReference type="SAM" id="Phobius"/>
    </source>
</evidence>
<dbReference type="AlphaFoldDB" id="A0A7Y0HFI1"/>
<feature type="region of interest" description="Disordered" evidence="1">
    <location>
        <begin position="1"/>
        <end position="32"/>
    </location>
</feature>
<evidence type="ECO:0000256" key="1">
    <source>
        <dbReference type="SAM" id="MobiDB-lite"/>
    </source>
</evidence>
<organism evidence="3 4">
    <name type="scientific">Pacificispira spongiicola</name>
    <dbReference type="NCBI Taxonomy" id="2729598"/>
    <lineage>
        <taxon>Bacteria</taxon>
        <taxon>Pseudomonadati</taxon>
        <taxon>Pseudomonadota</taxon>
        <taxon>Alphaproteobacteria</taxon>
        <taxon>Rhodospirillales</taxon>
        <taxon>Rhodospirillaceae</taxon>
        <taxon>Pacificispira</taxon>
    </lineage>
</organism>
<keyword evidence="4" id="KW-1185">Reference proteome</keyword>
<keyword evidence="2" id="KW-1133">Transmembrane helix</keyword>
<dbReference type="EMBL" id="JABBNT010000001">
    <property type="protein sequence ID" value="NMM43299.1"/>
    <property type="molecule type" value="Genomic_DNA"/>
</dbReference>
<proteinExistence type="predicted"/>
<name>A0A7Y0HFI1_9PROT</name>
<reference evidence="3 4" key="1">
    <citation type="submission" date="2020-04" db="EMBL/GenBank/DDBJ databases">
        <title>Rhodospirillaceae bacterium KN72 isolated from deep sea.</title>
        <authorList>
            <person name="Zhang D.-C."/>
        </authorList>
    </citation>
    <scope>NUCLEOTIDE SEQUENCE [LARGE SCALE GENOMIC DNA]</scope>
    <source>
        <strain evidence="3 4">KN72</strain>
    </source>
</reference>
<gene>
    <name evidence="3" type="ORF">HH303_02335</name>
</gene>